<sequence length="180" mass="20303">MTMPDEFDPDDNFDQAFGHESDVDEEAAQEAVVWQLLLLINPGDEDAALQQFAAYREAAADAGEDADPVWLLRDAIDWKAGFFVAEDDPQALVESVDELAARWNLHIDWGIDDEENDLDQVEVPTLINTAYDRLREHHYTLWTWETGSEHHAGWITQQRDDEALRLVAGALGFHVRTGAG</sequence>
<gene>
    <name evidence="2" type="ORF">J2X06_000493</name>
</gene>
<evidence type="ECO:0000313" key="2">
    <source>
        <dbReference type="EMBL" id="MDR7133309.1"/>
    </source>
</evidence>
<name>A0ABU1W6W5_9GAMM</name>
<dbReference type="EMBL" id="JAVDVY010000001">
    <property type="protein sequence ID" value="MDR7133309.1"/>
    <property type="molecule type" value="Genomic_DNA"/>
</dbReference>
<evidence type="ECO:0000313" key="3">
    <source>
        <dbReference type="Proteomes" id="UP001251524"/>
    </source>
</evidence>
<protein>
    <recommendedName>
        <fullName evidence="1">DUF6630 domain-containing protein</fullName>
    </recommendedName>
</protein>
<dbReference type="Proteomes" id="UP001251524">
    <property type="component" value="Unassembled WGS sequence"/>
</dbReference>
<accession>A0ABU1W6W5</accession>
<evidence type="ECO:0000259" key="1">
    <source>
        <dbReference type="Pfam" id="PF20335"/>
    </source>
</evidence>
<dbReference type="RefSeq" id="WP_310057819.1">
    <property type="nucleotide sequence ID" value="NZ_JAVDVY010000001.1"/>
</dbReference>
<reference evidence="2 3" key="1">
    <citation type="submission" date="2023-07" db="EMBL/GenBank/DDBJ databases">
        <title>Sorghum-associated microbial communities from plants grown in Nebraska, USA.</title>
        <authorList>
            <person name="Schachtman D."/>
        </authorList>
    </citation>
    <scope>NUCLEOTIDE SEQUENCE [LARGE SCALE GENOMIC DNA]</scope>
    <source>
        <strain evidence="2 3">BE198</strain>
    </source>
</reference>
<feature type="domain" description="DUF6630" evidence="1">
    <location>
        <begin position="33"/>
        <end position="177"/>
    </location>
</feature>
<keyword evidence="3" id="KW-1185">Reference proteome</keyword>
<proteinExistence type="predicted"/>
<dbReference type="InterPro" id="IPR046582">
    <property type="entry name" value="DUF6630"/>
</dbReference>
<dbReference type="Pfam" id="PF20335">
    <property type="entry name" value="DUF6630"/>
    <property type="match status" value="1"/>
</dbReference>
<comment type="caution">
    <text evidence="2">The sequence shown here is derived from an EMBL/GenBank/DDBJ whole genome shotgun (WGS) entry which is preliminary data.</text>
</comment>
<organism evidence="2 3">
    <name type="scientific">Lysobacter niastensis</name>
    <dbReference type="NCBI Taxonomy" id="380629"/>
    <lineage>
        <taxon>Bacteria</taxon>
        <taxon>Pseudomonadati</taxon>
        <taxon>Pseudomonadota</taxon>
        <taxon>Gammaproteobacteria</taxon>
        <taxon>Lysobacterales</taxon>
        <taxon>Lysobacteraceae</taxon>
        <taxon>Lysobacter</taxon>
    </lineage>
</organism>